<dbReference type="Proteomes" id="UP000321578">
    <property type="component" value="Unassembled WGS sequence"/>
</dbReference>
<name>A0A5C6ZDK0_9FLAO</name>
<sequence>MLFKIKDMLDSILNKKEFKPLTRKELQIIVGGGTCTLTATNGLKVVVPDREGDSGYCKRLCDNAPGCASVE</sequence>
<gene>
    <name evidence="1" type="ORF">ESY86_14415</name>
</gene>
<reference evidence="1 2" key="1">
    <citation type="submission" date="2019-08" db="EMBL/GenBank/DDBJ databases">
        <title>Genomes of Subsaximicrobium wynnwilliamsii strains.</title>
        <authorList>
            <person name="Bowman J.P."/>
        </authorList>
    </citation>
    <scope>NUCLEOTIDE SEQUENCE [LARGE SCALE GENOMIC DNA]</scope>
    <source>
        <strain evidence="1 2">2-80-2</strain>
    </source>
</reference>
<accession>A0A5C6ZDK0</accession>
<evidence type="ECO:0000313" key="2">
    <source>
        <dbReference type="Proteomes" id="UP000321578"/>
    </source>
</evidence>
<evidence type="ECO:0000313" key="1">
    <source>
        <dbReference type="EMBL" id="TXD88078.1"/>
    </source>
</evidence>
<protein>
    <submittedName>
        <fullName evidence="1">Uncharacterized protein</fullName>
    </submittedName>
</protein>
<dbReference type="AlphaFoldDB" id="A0A5C6ZDK0"/>
<proteinExistence type="predicted"/>
<dbReference type="RefSeq" id="WP_147129042.1">
    <property type="nucleotide sequence ID" value="NZ_VORM01000016.1"/>
</dbReference>
<keyword evidence="2" id="KW-1185">Reference proteome</keyword>
<dbReference type="EMBL" id="VORO01000017">
    <property type="protein sequence ID" value="TXD88078.1"/>
    <property type="molecule type" value="Genomic_DNA"/>
</dbReference>
<comment type="caution">
    <text evidence="1">The sequence shown here is derived from an EMBL/GenBank/DDBJ whole genome shotgun (WGS) entry which is preliminary data.</text>
</comment>
<organism evidence="1 2">
    <name type="scientific">Subsaximicrobium wynnwilliamsii</name>
    <dbReference type="NCBI Taxonomy" id="291179"/>
    <lineage>
        <taxon>Bacteria</taxon>
        <taxon>Pseudomonadati</taxon>
        <taxon>Bacteroidota</taxon>
        <taxon>Flavobacteriia</taxon>
        <taxon>Flavobacteriales</taxon>
        <taxon>Flavobacteriaceae</taxon>
        <taxon>Subsaximicrobium</taxon>
    </lineage>
</organism>